<reference evidence="2" key="1">
    <citation type="submission" date="2022-11" db="UniProtKB">
        <authorList>
            <consortium name="WormBaseParasite"/>
        </authorList>
    </citation>
    <scope>IDENTIFICATION</scope>
</reference>
<evidence type="ECO:0000313" key="2">
    <source>
        <dbReference type="WBParaSite" id="ES5_v2.g7148.t1"/>
    </source>
</evidence>
<protein>
    <submittedName>
        <fullName evidence="2">Uncharacterized protein</fullName>
    </submittedName>
</protein>
<accession>A0AC34GR44</accession>
<evidence type="ECO:0000313" key="1">
    <source>
        <dbReference type="Proteomes" id="UP000887579"/>
    </source>
</evidence>
<dbReference type="Proteomes" id="UP000887579">
    <property type="component" value="Unplaced"/>
</dbReference>
<proteinExistence type="predicted"/>
<name>A0AC34GR44_9BILA</name>
<sequence length="141" mass="16052">MDDQKLIKSTIDKVEKKLDLHNSTNNSTLSLHIAAYENLVENDPMDTVIQKIQVVNTKSNQKLKNSTLEFCSSAIQNPFEFPRQQQEEEATKPEVMIFKASQRLHNPNEENASLKSGTKRKSLNTDRDCSMAISSRNRSDL</sequence>
<dbReference type="WBParaSite" id="ES5_v2.g7148.t1">
    <property type="protein sequence ID" value="ES5_v2.g7148.t1"/>
    <property type="gene ID" value="ES5_v2.g7148"/>
</dbReference>
<organism evidence="1 2">
    <name type="scientific">Panagrolaimus sp. ES5</name>
    <dbReference type="NCBI Taxonomy" id="591445"/>
    <lineage>
        <taxon>Eukaryota</taxon>
        <taxon>Metazoa</taxon>
        <taxon>Ecdysozoa</taxon>
        <taxon>Nematoda</taxon>
        <taxon>Chromadorea</taxon>
        <taxon>Rhabditida</taxon>
        <taxon>Tylenchina</taxon>
        <taxon>Panagrolaimomorpha</taxon>
        <taxon>Panagrolaimoidea</taxon>
        <taxon>Panagrolaimidae</taxon>
        <taxon>Panagrolaimus</taxon>
    </lineage>
</organism>